<keyword evidence="1" id="KW-0472">Membrane</keyword>
<keyword evidence="1" id="KW-0812">Transmembrane</keyword>
<proteinExistence type="predicted"/>
<dbReference type="Proteomes" id="UP001549086">
    <property type="component" value="Unassembled WGS sequence"/>
</dbReference>
<evidence type="ECO:0000313" key="3">
    <source>
        <dbReference type="Proteomes" id="UP001549086"/>
    </source>
</evidence>
<evidence type="ECO:0000256" key="1">
    <source>
        <dbReference type="SAM" id="Phobius"/>
    </source>
</evidence>
<keyword evidence="1" id="KW-1133">Transmembrane helix</keyword>
<sequence length="132" mass="15217">MNHEGLFVFVLVIIAIFFFNAIAKMTKQGIYIPLRFPASQDTKIKGGCKSPLYKLWQYVTKDKSFRCGGGMESFGNKEVSCMQQLFISCFCFRKNIAGSRGDMERLAVMFSKKCHRVYIFINKFICCWVCCL</sequence>
<gene>
    <name evidence="2" type="ORF">ABID23_000240</name>
</gene>
<comment type="caution">
    <text evidence="2">The sequence shown here is derived from an EMBL/GenBank/DDBJ whole genome shotgun (WGS) entry which is preliminary data.</text>
</comment>
<protein>
    <submittedName>
        <fullName evidence="2">Uncharacterized protein</fullName>
    </submittedName>
</protein>
<name>A0ABV2HF55_9HYPH</name>
<evidence type="ECO:0000313" key="2">
    <source>
        <dbReference type="EMBL" id="MET3589170.1"/>
    </source>
</evidence>
<reference evidence="2 3" key="1">
    <citation type="submission" date="2024-06" db="EMBL/GenBank/DDBJ databases">
        <title>Genomic Encyclopedia of Type Strains, Phase IV (KMG-IV): sequencing the most valuable type-strain genomes for metagenomic binning, comparative biology and taxonomic classification.</title>
        <authorList>
            <person name="Goeker M."/>
        </authorList>
    </citation>
    <scope>NUCLEOTIDE SEQUENCE [LARGE SCALE GENOMIC DNA]</scope>
    <source>
        <strain evidence="2 3">DSM 23649</strain>
    </source>
</reference>
<keyword evidence="3" id="KW-1185">Reference proteome</keyword>
<feature type="transmembrane region" description="Helical" evidence="1">
    <location>
        <begin position="6"/>
        <end position="23"/>
    </location>
</feature>
<dbReference type="EMBL" id="JBEPLI010000001">
    <property type="protein sequence ID" value="MET3589170.1"/>
    <property type="molecule type" value="Genomic_DNA"/>
</dbReference>
<organism evidence="2 3">
    <name type="scientific">Bartonella silvatica</name>
    <dbReference type="NCBI Taxonomy" id="357760"/>
    <lineage>
        <taxon>Bacteria</taxon>
        <taxon>Pseudomonadati</taxon>
        <taxon>Pseudomonadota</taxon>
        <taxon>Alphaproteobacteria</taxon>
        <taxon>Hyphomicrobiales</taxon>
        <taxon>Bartonellaceae</taxon>
        <taxon>Bartonella</taxon>
    </lineage>
</organism>
<dbReference type="RefSeq" id="WP_354188488.1">
    <property type="nucleotide sequence ID" value="NZ_JBEPLI010000001.1"/>
</dbReference>
<accession>A0ABV2HF55</accession>